<comment type="caution">
    <text evidence="18">The sequence shown here is derived from an EMBL/GenBank/DDBJ whole genome shotgun (WGS) entry which is preliminary data.</text>
</comment>
<keyword evidence="6 15" id="KW-0863">Zinc-finger</keyword>
<keyword evidence="4 15" id="KW-0479">Metal-binding</keyword>
<dbReference type="PANTHER" id="PTHR22993">
    <property type="entry name" value="FORMAMIDOPYRIMIDINE-DNA GLYCOSYLASE"/>
    <property type="match status" value="1"/>
</dbReference>
<keyword evidence="13 15" id="KW-0326">Glycosidase</keyword>
<dbReference type="NCBIfam" id="NF002211">
    <property type="entry name" value="PRK01103.1"/>
    <property type="match status" value="1"/>
</dbReference>
<evidence type="ECO:0000259" key="16">
    <source>
        <dbReference type="PROSITE" id="PS51066"/>
    </source>
</evidence>
<dbReference type="Proteomes" id="UP000093514">
    <property type="component" value="Unassembled WGS sequence"/>
</dbReference>
<keyword evidence="7 15" id="KW-0378">Hydrolase</keyword>
<comment type="subunit">
    <text evidence="3 15">Monomer.</text>
</comment>
<dbReference type="RefSeq" id="WP_068715436.1">
    <property type="nucleotide sequence ID" value="NZ_LWDV01000007.1"/>
</dbReference>
<feature type="domain" description="Formamidopyrimidine-DNA glycosylase catalytic" evidence="17">
    <location>
        <begin position="2"/>
        <end position="115"/>
    </location>
</feature>
<protein>
    <recommendedName>
        <fullName evidence="15">Formamidopyrimidine-DNA glycosylase</fullName>
        <shortName evidence="15">Fapy-DNA glycosylase</shortName>
        <ecNumber evidence="15">3.2.2.23</ecNumber>
    </recommendedName>
    <alternativeName>
        <fullName evidence="15">DNA-(apurinic or apyrimidinic site) lyase MutM</fullName>
        <shortName evidence="15">AP lyase MutM</shortName>
        <ecNumber evidence="15">4.2.99.18</ecNumber>
    </alternativeName>
</protein>
<dbReference type="GO" id="GO:0034039">
    <property type="term" value="F:8-oxo-7,8-dihydroguanine DNA N-glycosylase activity"/>
    <property type="evidence" value="ECO:0007669"/>
    <property type="project" value="TreeGrafter"/>
</dbReference>
<dbReference type="EMBL" id="LWDV01000007">
    <property type="protein sequence ID" value="OCL27566.1"/>
    <property type="molecule type" value="Genomic_DNA"/>
</dbReference>
<dbReference type="Gene3D" id="3.20.190.10">
    <property type="entry name" value="MutM-like, N-terminal"/>
    <property type="match status" value="1"/>
</dbReference>
<dbReference type="InterPro" id="IPR010979">
    <property type="entry name" value="Ribosomal_uS13-like_H2TH"/>
</dbReference>
<dbReference type="SMART" id="SM01232">
    <property type="entry name" value="H2TH"/>
    <property type="match status" value="1"/>
</dbReference>
<feature type="active site" description="Proton donor" evidence="15">
    <location>
        <position position="3"/>
    </location>
</feature>
<dbReference type="NCBIfam" id="TIGR00577">
    <property type="entry name" value="fpg"/>
    <property type="match status" value="1"/>
</dbReference>
<keyword evidence="8 15" id="KW-0862">Zinc</keyword>
<evidence type="ECO:0000256" key="9">
    <source>
        <dbReference type="ARBA" id="ARBA00023125"/>
    </source>
</evidence>
<feature type="active site" description="Schiff-base intermediate with DNA" evidence="15">
    <location>
        <position position="2"/>
    </location>
</feature>
<evidence type="ECO:0000259" key="17">
    <source>
        <dbReference type="PROSITE" id="PS51068"/>
    </source>
</evidence>
<name>A0A1C0AB25_9FIRM</name>
<feature type="active site" description="Proton donor; for beta-elimination activity" evidence="15">
    <location>
        <position position="59"/>
    </location>
</feature>
<comment type="caution">
    <text evidence="15">Lacks conserved residue(s) required for the propagation of feature annotation.</text>
</comment>
<dbReference type="Pfam" id="PF01149">
    <property type="entry name" value="Fapy_DNA_glyco"/>
    <property type="match status" value="1"/>
</dbReference>
<dbReference type="InterPro" id="IPR000214">
    <property type="entry name" value="Znf_DNA_glyclase/AP_lyase"/>
</dbReference>
<dbReference type="GO" id="GO:0006284">
    <property type="term" value="P:base-excision repair"/>
    <property type="evidence" value="ECO:0007669"/>
    <property type="project" value="InterPro"/>
</dbReference>
<feature type="domain" description="FPG-type" evidence="16">
    <location>
        <begin position="238"/>
        <end position="272"/>
    </location>
</feature>
<evidence type="ECO:0000313" key="18">
    <source>
        <dbReference type="EMBL" id="OCL27566.1"/>
    </source>
</evidence>
<feature type="binding site" evidence="15">
    <location>
        <position position="153"/>
    </location>
    <ligand>
        <name>DNA</name>
        <dbReference type="ChEBI" id="CHEBI:16991"/>
    </ligand>
</feature>
<sequence length="275" mass="31735">MPELPEVQTVVNTLYSRVIDKEIIDVEVKRDELIANVSAEEFKTKLVGVKIENVRRRGKYIIIELDNGYYLVGHLRMTGYFFYTQKESKVSKYDCIFFKFKGEDELRLGSKRKFTRIYLVDDLKDAGSLTKLGPEPLSDEFTLDRFKEMIDKRKGKMKPLLLNQRFLAGLGNIYVDEALFLSKIHPLRSADTLKDDEIKRLYYAIVKVLSDGVEHRGTTKWDYVDASGESGSHQNYLMIYDKEGKECSECGTKIEKIRVGGRGTYFCPDCQKQGE</sequence>
<dbReference type="OrthoDB" id="9800855at2"/>
<dbReference type="SUPFAM" id="SSF57716">
    <property type="entry name" value="Glucocorticoid receptor-like (DNA-binding domain)"/>
    <property type="match status" value="1"/>
</dbReference>
<accession>A0A1C0AB25</accession>
<evidence type="ECO:0000256" key="6">
    <source>
        <dbReference type="ARBA" id="ARBA00022771"/>
    </source>
</evidence>
<comment type="catalytic activity">
    <reaction evidence="14 15">
        <text>2'-deoxyribonucleotide-(2'-deoxyribose 5'-phosphate)-2'-deoxyribonucleotide-DNA = a 3'-end 2'-deoxyribonucleotide-(2,3-dehydro-2,3-deoxyribose 5'-phosphate)-DNA + a 5'-end 5'-phospho-2'-deoxyribonucleoside-DNA + H(+)</text>
        <dbReference type="Rhea" id="RHEA:66592"/>
        <dbReference type="Rhea" id="RHEA-COMP:13180"/>
        <dbReference type="Rhea" id="RHEA-COMP:16897"/>
        <dbReference type="Rhea" id="RHEA-COMP:17067"/>
        <dbReference type="ChEBI" id="CHEBI:15378"/>
        <dbReference type="ChEBI" id="CHEBI:136412"/>
        <dbReference type="ChEBI" id="CHEBI:157695"/>
        <dbReference type="ChEBI" id="CHEBI:167181"/>
        <dbReference type="EC" id="4.2.99.18"/>
    </reaction>
</comment>
<dbReference type="Gene3D" id="1.10.8.50">
    <property type="match status" value="1"/>
</dbReference>
<dbReference type="InterPro" id="IPR015886">
    <property type="entry name" value="H2TH_FPG"/>
</dbReference>
<organism evidence="18 19">
    <name type="scientific">Orenia metallireducens</name>
    <dbReference type="NCBI Taxonomy" id="1413210"/>
    <lineage>
        <taxon>Bacteria</taxon>
        <taxon>Bacillati</taxon>
        <taxon>Bacillota</taxon>
        <taxon>Clostridia</taxon>
        <taxon>Halanaerobiales</taxon>
        <taxon>Halobacteroidaceae</taxon>
        <taxon>Orenia</taxon>
    </lineage>
</organism>
<comment type="cofactor">
    <cofactor evidence="15">
        <name>Zn(2+)</name>
        <dbReference type="ChEBI" id="CHEBI:29105"/>
    </cofactor>
    <text evidence="15">Binds 1 zinc ion per subunit.</text>
</comment>
<dbReference type="SUPFAM" id="SSF46946">
    <property type="entry name" value="S13-like H2TH domain"/>
    <property type="match status" value="1"/>
</dbReference>
<dbReference type="SMART" id="SM00898">
    <property type="entry name" value="Fapy_DNA_glyco"/>
    <property type="match status" value="1"/>
</dbReference>
<evidence type="ECO:0000256" key="2">
    <source>
        <dbReference type="ARBA" id="ARBA00009409"/>
    </source>
</evidence>
<evidence type="ECO:0000256" key="11">
    <source>
        <dbReference type="ARBA" id="ARBA00023239"/>
    </source>
</evidence>
<dbReference type="EC" id="3.2.2.23" evidence="15"/>
<evidence type="ECO:0000256" key="14">
    <source>
        <dbReference type="ARBA" id="ARBA00044632"/>
    </source>
</evidence>
<comment type="similarity">
    <text evidence="2 15">Belongs to the FPG family.</text>
</comment>
<feature type="active site" description="Proton donor; for delta-elimination activity" evidence="15">
    <location>
        <position position="262"/>
    </location>
</feature>
<dbReference type="InterPro" id="IPR020629">
    <property type="entry name" value="FPG_Glyclase"/>
</dbReference>
<dbReference type="GO" id="GO:0003690">
    <property type="term" value="F:double-stranded DNA binding"/>
    <property type="evidence" value="ECO:0007669"/>
    <property type="project" value="UniProtKB-ARBA"/>
</dbReference>
<evidence type="ECO:0000256" key="12">
    <source>
        <dbReference type="ARBA" id="ARBA00023268"/>
    </source>
</evidence>
<dbReference type="AlphaFoldDB" id="A0A1C0AB25"/>
<dbReference type="PROSITE" id="PS51066">
    <property type="entry name" value="ZF_FPG_2"/>
    <property type="match status" value="1"/>
</dbReference>
<evidence type="ECO:0000256" key="8">
    <source>
        <dbReference type="ARBA" id="ARBA00022833"/>
    </source>
</evidence>
<keyword evidence="9 15" id="KW-0238">DNA-binding</keyword>
<comment type="function">
    <text evidence="15">Involved in base excision repair of DNA damaged by oxidation or by mutagenic agents. Acts as DNA glycosylase that recognizes and removes damaged bases. Has a preference for oxidized purines, such as 7,8-dihydro-8-oxoguanine (8-oxoG). Has AP (apurinic/apyrimidinic) lyase activity and introduces nicks in the DNA strand. Cleaves the DNA backbone by beta-delta elimination to generate a single-strand break at the site of the removed base with both 3'- and 5'-phosphates.</text>
</comment>
<feature type="binding site" evidence="15">
    <location>
        <position position="112"/>
    </location>
    <ligand>
        <name>DNA</name>
        <dbReference type="ChEBI" id="CHEBI:16991"/>
    </ligand>
</feature>
<dbReference type="PROSITE" id="PS01242">
    <property type="entry name" value="ZF_FPG_1"/>
    <property type="match status" value="1"/>
</dbReference>
<dbReference type="Pfam" id="PF06827">
    <property type="entry name" value="zf-FPG_IleRS"/>
    <property type="match status" value="1"/>
</dbReference>
<gene>
    <name evidence="15" type="primary">mutM</name>
    <name evidence="15" type="synonym">fpg</name>
    <name evidence="18" type="ORF">U472_03150</name>
</gene>
<keyword evidence="19" id="KW-1185">Reference proteome</keyword>
<evidence type="ECO:0000256" key="7">
    <source>
        <dbReference type="ARBA" id="ARBA00022801"/>
    </source>
</evidence>
<evidence type="ECO:0000256" key="4">
    <source>
        <dbReference type="ARBA" id="ARBA00022723"/>
    </source>
</evidence>
<proteinExistence type="inferred from homology"/>
<dbReference type="GO" id="GO:0003684">
    <property type="term" value="F:damaged DNA binding"/>
    <property type="evidence" value="ECO:0007669"/>
    <property type="project" value="InterPro"/>
</dbReference>
<dbReference type="PROSITE" id="PS51068">
    <property type="entry name" value="FPG_CAT"/>
    <property type="match status" value="1"/>
</dbReference>
<dbReference type="FunFam" id="1.10.8.50:FF:000003">
    <property type="entry name" value="Formamidopyrimidine-DNA glycosylase"/>
    <property type="match status" value="1"/>
</dbReference>
<dbReference type="InterPro" id="IPR015887">
    <property type="entry name" value="DNA_glyclase_Znf_dom_DNA_BS"/>
</dbReference>
<dbReference type="GO" id="GO:0008270">
    <property type="term" value="F:zinc ion binding"/>
    <property type="evidence" value="ECO:0007669"/>
    <property type="project" value="UniProtKB-UniRule"/>
</dbReference>
<dbReference type="InterPro" id="IPR010663">
    <property type="entry name" value="Znf_FPG/IleRS"/>
</dbReference>
<keyword evidence="10 15" id="KW-0234">DNA repair</keyword>
<dbReference type="SUPFAM" id="SSF81624">
    <property type="entry name" value="N-terminal domain of MutM-like DNA repair proteins"/>
    <property type="match status" value="1"/>
</dbReference>
<evidence type="ECO:0000256" key="3">
    <source>
        <dbReference type="ARBA" id="ARBA00011245"/>
    </source>
</evidence>
<evidence type="ECO:0000256" key="5">
    <source>
        <dbReference type="ARBA" id="ARBA00022763"/>
    </source>
</evidence>
<evidence type="ECO:0000256" key="13">
    <source>
        <dbReference type="ARBA" id="ARBA00023295"/>
    </source>
</evidence>
<dbReference type="InterPro" id="IPR012319">
    <property type="entry name" value="FPG_cat"/>
</dbReference>
<dbReference type="CDD" id="cd08966">
    <property type="entry name" value="EcFpg-like_N"/>
    <property type="match status" value="1"/>
</dbReference>
<dbReference type="InterPro" id="IPR035937">
    <property type="entry name" value="FPG_N"/>
</dbReference>
<evidence type="ECO:0000313" key="19">
    <source>
        <dbReference type="Proteomes" id="UP000093514"/>
    </source>
</evidence>
<comment type="catalytic activity">
    <reaction evidence="1 15">
        <text>Hydrolysis of DNA containing ring-opened 7-methylguanine residues, releasing 2,6-diamino-4-hydroxy-5-(N-methyl)formamidopyrimidine.</text>
        <dbReference type="EC" id="3.2.2.23"/>
    </reaction>
</comment>
<evidence type="ECO:0000256" key="15">
    <source>
        <dbReference type="HAMAP-Rule" id="MF_00103"/>
    </source>
</evidence>
<reference evidence="18 19" key="2">
    <citation type="submission" date="2016-08" db="EMBL/GenBank/DDBJ databases">
        <title>Orenia metallireducens sp. nov. strain Z6, a Novel Metal-reducing Firmicute from the Deep Subsurface.</title>
        <authorList>
            <person name="Maxim B.I."/>
            <person name="Kenneth K."/>
            <person name="Flynn T.M."/>
            <person name="Oloughlin E.J."/>
            <person name="Locke R.A."/>
            <person name="Weber J.R."/>
            <person name="Egan S.M."/>
            <person name="Mackie R.I."/>
            <person name="Cann I.K."/>
        </authorList>
    </citation>
    <scope>NUCLEOTIDE SEQUENCE [LARGE SCALE GENOMIC DNA]</scope>
    <source>
        <strain evidence="18 19">Z6</strain>
    </source>
</reference>
<dbReference type="EC" id="4.2.99.18" evidence="15"/>
<evidence type="ECO:0000256" key="1">
    <source>
        <dbReference type="ARBA" id="ARBA00001668"/>
    </source>
</evidence>
<dbReference type="GO" id="GO:0140078">
    <property type="term" value="F:class I DNA-(apurinic or apyrimidinic site) endonuclease activity"/>
    <property type="evidence" value="ECO:0007669"/>
    <property type="project" value="UniProtKB-EC"/>
</dbReference>
<dbReference type="Pfam" id="PF06831">
    <property type="entry name" value="H2TH"/>
    <property type="match status" value="1"/>
</dbReference>
<reference evidence="19" key="1">
    <citation type="submission" date="2016-07" db="EMBL/GenBank/DDBJ databases">
        <authorList>
            <person name="Florea S."/>
            <person name="Webb J.S."/>
            <person name="Jaromczyk J."/>
            <person name="Schardl C.L."/>
        </authorList>
    </citation>
    <scope>NUCLEOTIDE SEQUENCE [LARGE SCALE GENOMIC DNA]</scope>
    <source>
        <strain evidence="19">Z6</strain>
    </source>
</reference>
<keyword evidence="12 15" id="KW-0511">Multifunctional enzyme</keyword>
<dbReference type="PANTHER" id="PTHR22993:SF9">
    <property type="entry name" value="FORMAMIDOPYRIMIDINE-DNA GLYCOSYLASE"/>
    <property type="match status" value="1"/>
</dbReference>
<evidence type="ECO:0000256" key="10">
    <source>
        <dbReference type="ARBA" id="ARBA00023204"/>
    </source>
</evidence>
<keyword evidence="11 15" id="KW-0456">Lyase</keyword>
<dbReference type="HAMAP" id="MF_00103">
    <property type="entry name" value="Fapy_DNA_glycosyl"/>
    <property type="match status" value="1"/>
</dbReference>
<keyword evidence="5 15" id="KW-0227">DNA damage</keyword>